<dbReference type="AlphaFoldDB" id="A0A0F9EC77"/>
<dbReference type="Gene3D" id="3.40.50.720">
    <property type="entry name" value="NAD(P)-binding Rossmann-like Domain"/>
    <property type="match status" value="1"/>
</dbReference>
<comment type="caution">
    <text evidence="1">The sequence shown here is derived from an EMBL/GenBank/DDBJ whole genome shotgun (WGS) entry which is preliminary data.</text>
</comment>
<gene>
    <name evidence="1" type="ORF">LCGC14_2443510</name>
</gene>
<dbReference type="SUPFAM" id="SSF51735">
    <property type="entry name" value="NAD(P)-binding Rossmann-fold domains"/>
    <property type="match status" value="1"/>
</dbReference>
<dbReference type="InterPro" id="IPR036291">
    <property type="entry name" value="NAD(P)-bd_dom_sf"/>
</dbReference>
<protein>
    <recommendedName>
        <fullName evidence="2">3-beta hydroxysteroid dehydrogenase/isomerase domain-containing protein</fullName>
    </recommendedName>
</protein>
<name>A0A0F9EC77_9ZZZZ</name>
<feature type="non-terminal residue" evidence="1">
    <location>
        <position position="1"/>
    </location>
</feature>
<sequence length="69" mass="7922">ALEFIYKTFHLPGEPQMTRFIADAVAGAHWFDISAARKDLGYEPRISMEEGLLSLKKWLEKNTIGNRKN</sequence>
<accession>A0A0F9EC77</accession>
<proteinExistence type="predicted"/>
<evidence type="ECO:0000313" key="1">
    <source>
        <dbReference type="EMBL" id="KKL21628.1"/>
    </source>
</evidence>
<organism evidence="1">
    <name type="scientific">marine sediment metagenome</name>
    <dbReference type="NCBI Taxonomy" id="412755"/>
    <lineage>
        <taxon>unclassified sequences</taxon>
        <taxon>metagenomes</taxon>
        <taxon>ecological metagenomes</taxon>
    </lineage>
</organism>
<reference evidence="1" key="1">
    <citation type="journal article" date="2015" name="Nature">
        <title>Complex archaea that bridge the gap between prokaryotes and eukaryotes.</title>
        <authorList>
            <person name="Spang A."/>
            <person name="Saw J.H."/>
            <person name="Jorgensen S.L."/>
            <person name="Zaremba-Niedzwiedzka K."/>
            <person name="Martijn J."/>
            <person name="Lind A.E."/>
            <person name="van Eijk R."/>
            <person name="Schleper C."/>
            <person name="Guy L."/>
            <person name="Ettema T.J."/>
        </authorList>
    </citation>
    <scope>NUCLEOTIDE SEQUENCE</scope>
</reference>
<evidence type="ECO:0008006" key="2">
    <source>
        <dbReference type="Google" id="ProtNLM"/>
    </source>
</evidence>
<dbReference type="EMBL" id="LAZR01037657">
    <property type="protein sequence ID" value="KKL21628.1"/>
    <property type="molecule type" value="Genomic_DNA"/>
</dbReference>